<dbReference type="EMBL" id="JAGTPW010000062">
    <property type="protein sequence ID" value="MBR8646001.1"/>
    <property type="molecule type" value="Genomic_DNA"/>
</dbReference>
<organism evidence="2 3">
    <name type="scientific">Peribacillus frigoritolerans</name>
    <dbReference type="NCBI Taxonomy" id="450367"/>
    <lineage>
        <taxon>Bacteria</taxon>
        <taxon>Bacillati</taxon>
        <taxon>Bacillota</taxon>
        <taxon>Bacilli</taxon>
        <taxon>Bacillales</taxon>
        <taxon>Bacillaceae</taxon>
        <taxon>Peribacillus</taxon>
    </lineage>
</organism>
<comment type="caution">
    <text evidence="2">The sequence shown here is derived from an EMBL/GenBank/DDBJ whole genome shotgun (WGS) entry which is preliminary data.</text>
</comment>
<sequence length="281" mass="32119">MSQKLSLKDYQIWAFSPFEQKWSLVIKQTVQTNPLPDTSVENSTFSLDHQNYYLLDFPENHKIAILFKDSKPLLTKEDMEFLNSLLFPVYSELATKSKEVKLKKLIDGVQNITSTLDLGELLTTMLDNVASVIPGADVSALWLYSPSIDRLVCRAYKGWNKEIEQVQYKSGESVCGKTFQDGQTRFYISSLHVKESMKGISKRNLQFLESAFPYPKIHASDTVPVSFRNEILGVLSIDRGKRVAHITKWDFQILKGLSAQIAIAIENARLFTEINRKIKCW</sequence>
<proteinExistence type="predicted"/>
<evidence type="ECO:0000313" key="2">
    <source>
        <dbReference type="EMBL" id="MBR8646001.1"/>
    </source>
</evidence>
<evidence type="ECO:0000259" key="1">
    <source>
        <dbReference type="SMART" id="SM00065"/>
    </source>
</evidence>
<feature type="domain" description="GAF" evidence="1">
    <location>
        <begin position="117"/>
        <end position="275"/>
    </location>
</feature>
<dbReference type="SUPFAM" id="SSF55781">
    <property type="entry name" value="GAF domain-like"/>
    <property type="match status" value="1"/>
</dbReference>
<name>A0A941FM37_9BACI</name>
<dbReference type="AlphaFoldDB" id="A0A941FM37"/>
<dbReference type="Gene3D" id="3.30.450.40">
    <property type="match status" value="1"/>
</dbReference>
<dbReference type="InterPro" id="IPR029016">
    <property type="entry name" value="GAF-like_dom_sf"/>
</dbReference>
<accession>A0A941FM37</accession>
<dbReference type="Pfam" id="PF13185">
    <property type="entry name" value="GAF_2"/>
    <property type="match status" value="1"/>
</dbReference>
<protein>
    <submittedName>
        <fullName evidence="2">GAF domain-containing protein</fullName>
    </submittedName>
</protein>
<reference evidence="2" key="1">
    <citation type="submission" date="2021-04" db="EMBL/GenBank/DDBJ databases">
        <title>Whole genome sequencing of Enterococci isolates from hospitalized patients.</title>
        <authorList>
            <person name="Ogoti B.M."/>
            <person name="Onyambu F.G."/>
        </authorList>
    </citation>
    <scope>NUCLEOTIDE SEQUENCE</scope>
    <source>
        <strain evidence="2">242</strain>
    </source>
</reference>
<evidence type="ECO:0000313" key="3">
    <source>
        <dbReference type="Proteomes" id="UP000680045"/>
    </source>
</evidence>
<dbReference type="SMART" id="SM00065">
    <property type="entry name" value="GAF"/>
    <property type="match status" value="1"/>
</dbReference>
<dbReference type="Proteomes" id="UP000680045">
    <property type="component" value="Unassembled WGS sequence"/>
</dbReference>
<dbReference type="InterPro" id="IPR003018">
    <property type="entry name" value="GAF"/>
</dbReference>
<gene>
    <name evidence="2" type="ORF">KEH51_25030</name>
</gene>